<dbReference type="GO" id="GO:0016757">
    <property type="term" value="F:glycosyltransferase activity"/>
    <property type="evidence" value="ECO:0007669"/>
    <property type="project" value="InterPro"/>
</dbReference>
<dbReference type="PANTHER" id="PTHR12526:SF630">
    <property type="entry name" value="GLYCOSYLTRANSFERASE"/>
    <property type="match status" value="1"/>
</dbReference>
<name>A0A4R3MLT3_9FIRM</name>
<keyword evidence="3" id="KW-0808">Transferase</keyword>
<dbReference type="SUPFAM" id="SSF53756">
    <property type="entry name" value="UDP-Glycosyltransferase/glycogen phosphorylase"/>
    <property type="match status" value="1"/>
</dbReference>
<reference evidence="3 4" key="1">
    <citation type="submission" date="2019-03" db="EMBL/GenBank/DDBJ databases">
        <title>Genomic Encyclopedia of Type Strains, Phase IV (KMG-IV): sequencing the most valuable type-strain genomes for metagenomic binning, comparative biology and taxonomic classification.</title>
        <authorList>
            <person name="Goeker M."/>
        </authorList>
    </citation>
    <scope>NUCLEOTIDE SEQUENCE [LARGE SCALE GENOMIC DNA]</scope>
    <source>
        <strain evidence="3 4">DSM 24629</strain>
    </source>
</reference>
<evidence type="ECO:0000259" key="2">
    <source>
        <dbReference type="Pfam" id="PF13477"/>
    </source>
</evidence>
<evidence type="ECO:0000313" key="4">
    <source>
        <dbReference type="Proteomes" id="UP000294902"/>
    </source>
</evidence>
<evidence type="ECO:0000313" key="3">
    <source>
        <dbReference type="EMBL" id="TCT12859.1"/>
    </source>
</evidence>
<dbReference type="CDD" id="cd03808">
    <property type="entry name" value="GT4_CapM-like"/>
    <property type="match status" value="1"/>
</dbReference>
<evidence type="ECO:0000259" key="1">
    <source>
        <dbReference type="Pfam" id="PF00534"/>
    </source>
</evidence>
<protein>
    <submittedName>
        <fullName evidence="3">Galacturonosyltransferase</fullName>
    </submittedName>
</protein>
<dbReference type="InterPro" id="IPR028098">
    <property type="entry name" value="Glyco_trans_4-like_N"/>
</dbReference>
<organism evidence="3 4">
    <name type="scientific">Natranaerovirga pectinivora</name>
    <dbReference type="NCBI Taxonomy" id="682400"/>
    <lineage>
        <taxon>Bacteria</taxon>
        <taxon>Bacillati</taxon>
        <taxon>Bacillota</taxon>
        <taxon>Clostridia</taxon>
        <taxon>Lachnospirales</taxon>
        <taxon>Natranaerovirgaceae</taxon>
        <taxon>Natranaerovirga</taxon>
    </lineage>
</organism>
<feature type="domain" description="Glycosyl transferase family 1" evidence="1">
    <location>
        <begin position="184"/>
        <end position="334"/>
    </location>
</feature>
<dbReference type="OrthoDB" id="9772485at2"/>
<dbReference type="Gene3D" id="3.40.50.2000">
    <property type="entry name" value="Glycogen Phosphorylase B"/>
    <property type="match status" value="2"/>
</dbReference>
<keyword evidence="4" id="KW-1185">Reference proteome</keyword>
<dbReference type="RefSeq" id="WP_132253667.1">
    <property type="nucleotide sequence ID" value="NZ_SMAL01000011.1"/>
</dbReference>
<dbReference type="AlphaFoldDB" id="A0A4R3MLT3"/>
<dbReference type="InterPro" id="IPR001296">
    <property type="entry name" value="Glyco_trans_1"/>
</dbReference>
<gene>
    <name evidence="3" type="ORF">EDC18_11130</name>
</gene>
<comment type="caution">
    <text evidence="3">The sequence shown here is derived from an EMBL/GenBank/DDBJ whole genome shotgun (WGS) entry which is preliminary data.</text>
</comment>
<accession>A0A4R3MLT3</accession>
<dbReference type="Pfam" id="PF00534">
    <property type="entry name" value="Glycos_transf_1"/>
    <property type="match status" value="1"/>
</dbReference>
<proteinExistence type="predicted"/>
<sequence length="361" mass="41318">MGKILVLANNDIGLYKFRKELIEELLKGNDVYISLPEGEYVKKLIDLGCRFIDTKISRRGTNPITDFKLMIRYKKILKKIKPDVVLTYTIKPNIYGGMMCRLAKTSYIPNVTGLGTAVGNSGVLQSITIALYKLAFKNACCVFFQNKENAEFINGKGIIKGKQKIIPGSGVNLDYYDVLDYPEEENINFLFISRVMKQKGIDQYLDAAKYITEKYSNTKFHILGFCEEAYEKKLKDMHDRGIIQYHGMQSDVRKFYKVSHCTIHPTYYPEGMSNVLLESAACGRPIITTNRSGCREIVEDGINGYVVEQQNSQDLIEKIEDFLKLSYEEKKVMGLSGRAKVEKEFDRQIVVRAYKDEIKMI</sequence>
<feature type="domain" description="Glycosyltransferase subfamily 4-like N-terminal" evidence="2">
    <location>
        <begin position="3"/>
        <end position="146"/>
    </location>
</feature>
<dbReference type="PANTHER" id="PTHR12526">
    <property type="entry name" value="GLYCOSYLTRANSFERASE"/>
    <property type="match status" value="1"/>
</dbReference>
<dbReference type="Pfam" id="PF13477">
    <property type="entry name" value="Glyco_trans_4_2"/>
    <property type="match status" value="1"/>
</dbReference>
<dbReference type="Proteomes" id="UP000294902">
    <property type="component" value="Unassembled WGS sequence"/>
</dbReference>
<dbReference type="EMBL" id="SMAL01000011">
    <property type="protein sequence ID" value="TCT12859.1"/>
    <property type="molecule type" value="Genomic_DNA"/>
</dbReference>